<sequence>MYALLWLINTVINLFIYVLIASAVLSWLVAFNVVNVRNPIVAQIGEVLYRLTEPALRPIRNLLPNLGGVDISPVILILLLLFVQRLITVDLARFLV</sequence>
<dbReference type="Pfam" id="PF02325">
    <property type="entry name" value="CCB3_YggT"/>
    <property type="match status" value="1"/>
</dbReference>
<keyword evidence="2" id="KW-0472">Membrane</keyword>
<evidence type="ECO:0000313" key="3">
    <source>
        <dbReference type="EMBL" id="AWN37800.1"/>
    </source>
</evidence>
<accession>A0A2U8VWZ0</accession>
<protein>
    <recommendedName>
        <fullName evidence="5">YggT family protein</fullName>
    </recommendedName>
</protein>
<feature type="transmembrane region" description="Helical" evidence="2">
    <location>
        <begin position="6"/>
        <end position="30"/>
    </location>
</feature>
<dbReference type="GO" id="GO:0016020">
    <property type="term" value="C:membrane"/>
    <property type="evidence" value="ECO:0007669"/>
    <property type="project" value="InterPro"/>
</dbReference>
<evidence type="ECO:0000256" key="1">
    <source>
        <dbReference type="ARBA" id="ARBA00010894"/>
    </source>
</evidence>
<dbReference type="OrthoDB" id="9814445at2"/>
<dbReference type="Proteomes" id="UP000246058">
    <property type="component" value="Chromosome"/>
</dbReference>
<dbReference type="RefSeq" id="WP_109952873.1">
    <property type="nucleotide sequence ID" value="NZ_CP029551.1"/>
</dbReference>
<dbReference type="EMBL" id="CP029551">
    <property type="protein sequence ID" value="AWN37800.1"/>
    <property type="molecule type" value="Genomic_DNA"/>
</dbReference>
<feature type="transmembrane region" description="Helical" evidence="2">
    <location>
        <begin position="66"/>
        <end position="87"/>
    </location>
</feature>
<dbReference type="KEGG" id="meti:DK427_20410"/>
<comment type="similarity">
    <text evidence="1">Belongs to the YggT family.</text>
</comment>
<dbReference type="AlphaFoldDB" id="A0A2U8VWZ0"/>
<name>A0A2U8VWZ0_9HYPH</name>
<proteinExistence type="inferred from homology"/>
<keyword evidence="2" id="KW-1133">Transmembrane helix</keyword>
<dbReference type="PANTHER" id="PTHR33219:SF14">
    <property type="entry name" value="PROTEIN COFACTOR ASSEMBLY OF COMPLEX C SUBUNIT B CCB3, CHLOROPLASTIC-RELATED"/>
    <property type="match status" value="1"/>
</dbReference>
<evidence type="ECO:0008006" key="5">
    <source>
        <dbReference type="Google" id="ProtNLM"/>
    </source>
</evidence>
<keyword evidence="4" id="KW-1185">Reference proteome</keyword>
<reference evidence="3 4" key="1">
    <citation type="submission" date="2018-05" db="EMBL/GenBank/DDBJ databases">
        <title>Complete Genome Sequence of Methylobacterium sp. 17Sr1-43.</title>
        <authorList>
            <person name="Srinivasan S."/>
        </authorList>
    </citation>
    <scope>NUCLEOTIDE SEQUENCE [LARGE SCALE GENOMIC DNA]</scope>
    <source>
        <strain evidence="3 4">17Sr1-43</strain>
    </source>
</reference>
<dbReference type="PANTHER" id="PTHR33219">
    <property type="entry name" value="YLMG HOMOLOG PROTEIN 2, CHLOROPLASTIC"/>
    <property type="match status" value="1"/>
</dbReference>
<keyword evidence="2" id="KW-0812">Transmembrane</keyword>
<evidence type="ECO:0000256" key="2">
    <source>
        <dbReference type="SAM" id="Phobius"/>
    </source>
</evidence>
<gene>
    <name evidence="3" type="ORF">DK427_20410</name>
</gene>
<evidence type="ECO:0000313" key="4">
    <source>
        <dbReference type="Proteomes" id="UP000246058"/>
    </source>
</evidence>
<organism evidence="3 4">
    <name type="scientific">Methylobacterium radiodurans</name>
    <dbReference type="NCBI Taxonomy" id="2202828"/>
    <lineage>
        <taxon>Bacteria</taxon>
        <taxon>Pseudomonadati</taxon>
        <taxon>Pseudomonadota</taxon>
        <taxon>Alphaproteobacteria</taxon>
        <taxon>Hyphomicrobiales</taxon>
        <taxon>Methylobacteriaceae</taxon>
        <taxon>Methylobacterium</taxon>
    </lineage>
</organism>
<dbReference type="InterPro" id="IPR003425">
    <property type="entry name" value="CCB3/YggT"/>
</dbReference>